<dbReference type="Pfam" id="PF00106">
    <property type="entry name" value="adh_short"/>
    <property type="match status" value="1"/>
</dbReference>
<dbReference type="GO" id="GO:0016491">
    <property type="term" value="F:oxidoreductase activity"/>
    <property type="evidence" value="ECO:0007669"/>
    <property type="project" value="TreeGrafter"/>
</dbReference>
<dbReference type="EMBL" id="BPLQ01001079">
    <property type="protein sequence ID" value="GIX78220.1"/>
    <property type="molecule type" value="Genomic_DNA"/>
</dbReference>
<organism evidence="3 4">
    <name type="scientific">Caerostris darwini</name>
    <dbReference type="NCBI Taxonomy" id="1538125"/>
    <lineage>
        <taxon>Eukaryota</taxon>
        <taxon>Metazoa</taxon>
        <taxon>Ecdysozoa</taxon>
        <taxon>Arthropoda</taxon>
        <taxon>Chelicerata</taxon>
        <taxon>Arachnida</taxon>
        <taxon>Araneae</taxon>
        <taxon>Araneomorphae</taxon>
        <taxon>Entelegynae</taxon>
        <taxon>Araneoidea</taxon>
        <taxon>Araneidae</taxon>
        <taxon>Caerostris</taxon>
    </lineage>
</organism>
<sequence length="370" mass="40980">MIGKYILAGFTHFLFIALCLKILAFFSPFVLISYYYFLGNVLVCAVIAKLTFGVSKHYLLSERINPENKAVLITGAARGIGNFVAKHLDSKGFHVFASCRDAHSPGADDLRKSCSKRLRVLELDVRSDESVKRAAEYVRDNLGGCEFWAVVNNAGIHQGAIIDLSSIEDFKDSMDVNLFGAIRVIKAFLPLLKQSRGRVVNMSSLGGRFPVPVCGPYATSKWAVEGFSKYLALDLDVWGIRVATIAPEMFQTDMTSGESILGVIEQSWKGVDEEVRKDYGDEFLQGFKTCCSKAMTSVSTPRLDSIAEDVESAIALVHPDAGYQSSRNSPLKFLLNLFVAYPTKLQIIAVRAYYFLLGMPKPQRVLKEIN</sequence>
<feature type="transmembrane region" description="Helical" evidence="2">
    <location>
        <begin position="5"/>
        <end position="26"/>
    </location>
</feature>
<evidence type="ECO:0000256" key="2">
    <source>
        <dbReference type="SAM" id="Phobius"/>
    </source>
</evidence>
<dbReference type="Gene3D" id="3.40.50.720">
    <property type="entry name" value="NAD(P)-binding Rossmann-like Domain"/>
    <property type="match status" value="1"/>
</dbReference>
<comment type="similarity">
    <text evidence="1">Belongs to the short-chain dehydrogenases/reductases (SDR) family.</text>
</comment>
<dbReference type="PANTHER" id="PTHR43313">
    <property type="entry name" value="SHORT-CHAIN DEHYDROGENASE/REDUCTASE FAMILY 9C"/>
    <property type="match status" value="1"/>
</dbReference>
<accession>A0AAV4N0E1</accession>
<keyword evidence="4" id="KW-1185">Reference proteome</keyword>
<gene>
    <name evidence="3" type="primary">Hsd17b2</name>
    <name evidence="3" type="ORF">CDAR_509081</name>
</gene>
<keyword evidence="2" id="KW-0472">Membrane</keyword>
<feature type="transmembrane region" description="Helical" evidence="2">
    <location>
        <begin position="333"/>
        <end position="356"/>
    </location>
</feature>
<evidence type="ECO:0000313" key="3">
    <source>
        <dbReference type="EMBL" id="GIX78220.1"/>
    </source>
</evidence>
<protein>
    <submittedName>
        <fullName evidence="3">Estradiol 17-beta-dehydrogenase 2</fullName>
    </submittedName>
</protein>
<evidence type="ECO:0000313" key="4">
    <source>
        <dbReference type="Proteomes" id="UP001054837"/>
    </source>
</evidence>
<feature type="transmembrane region" description="Helical" evidence="2">
    <location>
        <begin position="32"/>
        <end position="52"/>
    </location>
</feature>
<evidence type="ECO:0000256" key="1">
    <source>
        <dbReference type="RuleBase" id="RU000363"/>
    </source>
</evidence>
<proteinExistence type="inferred from homology"/>
<comment type="caution">
    <text evidence="3">The sequence shown here is derived from an EMBL/GenBank/DDBJ whole genome shotgun (WGS) entry which is preliminary data.</text>
</comment>
<dbReference type="AlphaFoldDB" id="A0AAV4N0E1"/>
<keyword evidence="2" id="KW-0812">Transmembrane</keyword>
<dbReference type="PRINTS" id="PR00081">
    <property type="entry name" value="GDHRDH"/>
</dbReference>
<dbReference type="GO" id="GO:0008202">
    <property type="term" value="P:steroid metabolic process"/>
    <property type="evidence" value="ECO:0007669"/>
    <property type="project" value="TreeGrafter"/>
</dbReference>
<keyword evidence="2" id="KW-1133">Transmembrane helix</keyword>
<reference evidence="3 4" key="1">
    <citation type="submission" date="2021-06" db="EMBL/GenBank/DDBJ databases">
        <title>Caerostris darwini draft genome.</title>
        <authorList>
            <person name="Kono N."/>
            <person name="Arakawa K."/>
        </authorList>
    </citation>
    <scope>NUCLEOTIDE SEQUENCE [LARGE SCALE GENOMIC DNA]</scope>
</reference>
<dbReference type="PRINTS" id="PR00080">
    <property type="entry name" value="SDRFAMILY"/>
</dbReference>
<dbReference type="InterPro" id="IPR036291">
    <property type="entry name" value="NAD(P)-bd_dom_sf"/>
</dbReference>
<dbReference type="SUPFAM" id="SSF51735">
    <property type="entry name" value="NAD(P)-binding Rossmann-fold domains"/>
    <property type="match status" value="1"/>
</dbReference>
<name>A0AAV4N0E1_9ARAC</name>
<dbReference type="InterPro" id="IPR002347">
    <property type="entry name" value="SDR_fam"/>
</dbReference>
<dbReference type="Proteomes" id="UP001054837">
    <property type="component" value="Unassembled WGS sequence"/>
</dbReference>
<dbReference type="PANTHER" id="PTHR43313:SF36">
    <property type="entry name" value="D-BETA-HYDROXYBUTYRATE DEHYDROGENASE, MITOCHONDRIAL"/>
    <property type="match status" value="1"/>
</dbReference>